<name>A0ABU3Z8U7_9FIRM</name>
<accession>A0ABU3Z8U7</accession>
<reference evidence="1 2" key="1">
    <citation type="submission" date="2023-10" db="EMBL/GenBank/DDBJ databases">
        <title>Veillonella sp. nov., isolated from a pig farm feces dump.</title>
        <authorList>
            <person name="Chang Y.-H."/>
        </authorList>
    </citation>
    <scope>NUCLEOTIDE SEQUENCE [LARGE SCALE GENOMIC DNA]</scope>
    <source>
        <strain evidence="1 2">YH-vei2233</strain>
    </source>
</reference>
<dbReference type="Proteomes" id="UP001272515">
    <property type="component" value="Unassembled WGS sequence"/>
</dbReference>
<dbReference type="RefSeq" id="WP_295187769.1">
    <property type="nucleotide sequence ID" value="NZ_JAWJZA010000003.1"/>
</dbReference>
<sequence length="111" mass="12780">MTEHTIEQIPCYIEAHIVSKSAQNIHVIYLGIDEHDLKGLETTCELIKESCPDCSYIIVSYMPGDWNTEAMYEIIQANANVENHILEWNQGKHFKDVPQRIAKGIVWSLQH</sequence>
<organism evidence="1 2">
    <name type="scientific">Veillonella absiana</name>
    <dbReference type="NCBI Taxonomy" id="3079305"/>
    <lineage>
        <taxon>Bacteria</taxon>
        <taxon>Bacillati</taxon>
        <taxon>Bacillota</taxon>
        <taxon>Negativicutes</taxon>
        <taxon>Veillonellales</taxon>
        <taxon>Veillonellaceae</taxon>
        <taxon>Veillonella</taxon>
    </lineage>
</organism>
<evidence type="ECO:0000313" key="2">
    <source>
        <dbReference type="Proteomes" id="UP001272515"/>
    </source>
</evidence>
<protein>
    <submittedName>
        <fullName evidence="1">Uncharacterized protein</fullName>
    </submittedName>
</protein>
<keyword evidence="2" id="KW-1185">Reference proteome</keyword>
<comment type="caution">
    <text evidence="1">The sequence shown here is derived from an EMBL/GenBank/DDBJ whole genome shotgun (WGS) entry which is preliminary data.</text>
</comment>
<dbReference type="EMBL" id="JAWJZB010000006">
    <property type="protein sequence ID" value="MDV5088346.1"/>
    <property type="molecule type" value="Genomic_DNA"/>
</dbReference>
<gene>
    <name evidence="1" type="ORF">RVY80_05730</name>
</gene>
<evidence type="ECO:0000313" key="1">
    <source>
        <dbReference type="EMBL" id="MDV5088346.1"/>
    </source>
</evidence>
<proteinExistence type="predicted"/>